<evidence type="ECO:0000256" key="1">
    <source>
        <dbReference type="SAM" id="SignalP"/>
    </source>
</evidence>
<feature type="signal peptide" evidence="1">
    <location>
        <begin position="1"/>
        <end position="20"/>
    </location>
</feature>
<evidence type="ECO:0008006" key="4">
    <source>
        <dbReference type="Google" id="ProtNLM"/>
    </source>
</evidence>
<dbReference type="STRING" id="688.A6E04_09480"/>
<protein>
    <recommendedName>
        <fullName evidence="4">TonB-dependent receptor</fullName>
    </recommendedName>
</protein>
<evidence type="ECO:0000313" key="3">
    <source>
        <dbReference type="Proteomes" id="UP000093523"/>
    </source>
</evidence>
<evidence type="ECO:0000313" key="2">
    <source>
        <dbReference type="EMBL" id="OCH22073.1"/>
    </source>
</evidence>
<dbReference type="AlphaFoldDB" id="A0A1B9P134"/>
<name>A0A1B9P134_ALILO</name>
<sequence length="918" mass="103689">MKIFLTGLTLLIAVPTLVHSAPLVTPNQAGVAQDQDYYTQDVRNTRLIFTEENKQHAEHAAGVESILQPAYEDTFGYQMDDRLNVGLMSSYNQIANGFSTQFPLNRQINYMGGAQLPDYFSSSSWLDTLLFHETAHDYQMNAKDNVVSKSMFAVLHNGSIGPIGIIPAVLPNSTSSSFMLEGNAVLNESWHGQGGRLYSGRYRAMTHVHAKAGNLSPERLYNDTLFFPYGESTYVFGSQYQYYLADTYGLDVTNKYFKNRSQHWLWPFQVNKPMKKTVGEDFDSTFAAWVKKETQEAKEMQLAQGKVIARSKYYGELNTQQGNILFLTNPTAVRAPTLVHYDLTNNEVKKESSSLDMGKVYYSQDKYYTVSGRRTSVWRTTQGLFNNDAQIKEGSEGRVHQGYMSDGKDVYFKTTESFVQPQLYVGDKFYSAVNSSVLVKNDNLYYFVQKGNNRTLYRNKEAILTLPAFYTIVKDVDSQGRVYFIANTETGSSLYRTKDGEIERVLSADNVIDARLINDDKVLATAISADDYYYVVENMEITAEAPYQVKLFWDDKGGLADQQQQKLANLEDKQLNTDTSYGLFNNIHYSRGALTVGAVTEKKDNGDSKQKLRYNATFEFTDPLERSTYSLWAMNDDEYSDLIGAGFSNNQFFIMGGVRAYYVLNDNYSDNNIQKDQTRSSGVAAQLRLPFLQTGFWNAEISSNFYQDYKLDEREPLSAQLDISRTEHYGNSWLLNKEAAVSLYGVQDRHDMIHGASLSFGTDLPSEFYINLSGKYSGSDTNKAGIYERRGVELTQGSDFINNDPSSFIMPSLKDDAFAETASLAELKLSKVINLSAYSFKGPISLRREMIEFSYRRYDLGNVNTLGDVAINQGVVGLHFDTLIMNVLPIGFYTQYIHNDENPITDKNSFQAGLSVPL</sequence>
<keyword evidence="1" id="KW-0732">Signal</keyword>
<dbReference type="RefSeq" id="WP_065610685.1">
    <property type="nucleotide sequence ID" value="NZ_CAWMPN010000008.1"/>
</dbReference>
<dbReference type="EMBL" id="MAJU01000008">
    <property type="protein sequence ID" value="OCH22073.1"/>
    <property type="molecule type" value="Genomic_DNA"/>
</dbReference>
<gene>
    <name evidence="2" type="ORF">A6E04_09480</name>
</gene>
<reference evidence="2 3" key="1">
    <citation type="submission" date="2016-06" db="EMBL/GenBank/DDBJ databases">
        <authorList>
            <person name="Kjaerup R.B."/>
            <person name="Dalgaard T.S."/>
            <person name="Juul-Madsen H.R."/>
        </authorList>
    </citation>
    <scope>NUCLEOTIDE SEQUENCE [LARGE SCALE GENOMIC DNA]</scope>
    <source>
        <strain evidence="2 3">1S159</strain>
    </source>
</reference>
<dbReference type="Proteomes" id="UP000093523">
    <property type="component" value="Unassembled WGS sequence"/>
</dbReference>
<feature type="chain" id="PRO_5008632368" description="TonB-dependent receptor" evidence="1">
    <location>
        <begin position="21"/>
        <end position="918"/>
    </location>
</feature>
<comment type="caution">
    <text evidence="2">The sequence shown here is derived from an EMBL/GenBank/DDBJ whole genome shotgun (WGS) entry which is preliminary data.</text>
</comment>
<organism evidence="2 3">
    <name type="scientific">Aliivibrio logei</name>
    <name type="common">Vibrio logei</name>
    <dbReference type="NCBI Taxonomy" id="688"/>
    <lineage>
        <taxon>Bacteria</taxon>
        <taxon>Pseudomonadati</taxon>
        <taxon>Pseudomonadota</taxon>
        <taxon>Gammaproteobacteria</taxon>
        <taxon>Vibrionales</taxon>
        <taxon>Vibrionaceae</taxon>
        <taxon>Aliivibrio</taxon>
    </lineage>
</organism>
<accession>A0A1B9P134</accession>
<dbReference type="OrthoDB" id="33879at2"/>
<proteinExistence type="predicted"/>